<evidence type="ECO:0000256" key="2">
    <source>
        <dbReference type="ARBA" id="ARBA00022737"/>
    </source>
</evidence>
<dbReference type="InterPro" id="IPR011990">
    <property type="entry name" value="TPR-like_helical_dom_sf"/>
</dbReference>
<evidence type="ECO:0000313" key="3">
    <source>
        <dbReference type="EMBL" id="SSD61001.1"/>
    </source>
</evidence>
<evidence type="ECO:0008006" key="5">
    <source>
        <dbReference type="Google" id="ProtNLM"/>
    </source>
</evidence>
<gene>
    <name evidence="3" type="ORF">SCODWIG_02762</name>
</gene>
<evidence type="ECO:0000313" key="4">
    <source>
        <dbReference type="Proteomes" id="UP000262825"/>
    </source>
</evidence>
<dbReference type="GO" id="GO:0005739">
    <property type="term" value="C:mitochondrion"/>
    <property type="evidence" value="ECO:0007669"/>
    <property type="project" value="UniProtKB-SubCell"/>
</dbReference>
<dbReference type="AlphaFoldDB" id="A0A376B8R1"/>
<keyword evidence="4" id="KW-1185">Reference proteome</keyword>
<dbReference type="Gene3D" id="1.25.40.10">
    <property type="entry name" value="Tetratricopeptide repeat domain"/>
    <property type="match status" value="2"/>
</dbReference>
<dbReference type="PANTHER" id="PTHR47932:SF44">
    <property type="entry name" value="MIOREX COMPLEX COMPONENT 1"/>
    <property type="match status" value="1"/>
</dbReference>
<dbReference type="InterPro" id="IPR002885">
    <property type="entry name" value="PPR_rpt"/>
</dbReference>
<keyword evidence="2" id="KW-0677">Repeat</keyword>
<dbReference type="Pfam" id="PF13041">
    <property type="entry name" value="PPR_2"/>
    <property type="match status" value="1"/>
</dbReference>
<dbReference type="Proteomes" id="UP000262825">
    <property type="component" value="Unassembled WGS sequence"/>
</dbReference>
<organism evidence="3 4">
    <name type="scientific">Saccharomycodes ludwigii</name>
    <dbReference type="NCBI Taxonomy" id="36035"/>
    <lineage>
        <taxon>Eukaryota</taxon>
        <taxon>Fungi</taxon>
        <taxon>Dikarya</taxon>
        <taxon>Ascomycota</taxon>
        <taxon>Saccharomycotina</taxon>
        <taxon>Saccharomycetes</taxon>
        <taxon>Saccharomycodales</taxon>
        <taxon>Saccharomycodaceae</taxon>
        <taxon>Saccharomycodes</taxon>
    </lineage>
</organism>
<dbReference type="EMBL" id="UFAJ01000530">
    <property type="protein sequence ID" value="SSD61001.1"/>
    <property type="molecule type" value="Genomic_DNA"/>
</dbReference>
<reference evidence="4" key="1">
    <citation type="submission" date="2018-06" db="EMBL/GenBank/DDBJ databases">
        <authorList>
            <person name="Guldener U."/>
        </authorList>
    </citation>
    <scope>NUCLEOTIDE SEQUENCE [LARGE SCALE GENOMIC DNA]</scope>
    <source>
        <strain evidence="4">UTAD17</strain>
    </source>
</reference>
<dbReference type="VEuPathDB" id="FungiDB:SCODWIG_02762"/>
<name>A0A376B8R1_9ASCO</name>
<evidence type="ECO:0000256" key="1">
    <source>
        <dbReference type="ARBA" id="ARBA00004173"/>
    </source>
</evidence>
<proteinExistence type="predicted"/>
<dbReference type="PANTHER" id="PTHR47932">
    <property type="entry name" value="ATPASE EXPRESSION PROTEIN 3"/>
    <property type="match status" value="1"/>
</dbReference>
<protein>
    <recommendedName>
        <fullName evidence="5">ATPase expression protein 3</fullName>
    </recommendedName>
</protein>
<comment type="subcellular location">
    <subcellularLocation>
        <location evidence="1">Mitochondrion</location>
    </subcellularLocation>
</comment>
<accession>A0A376B8R1</accession>
<dbReference type="OrthoDB" id="185373at2759"/>
<sequence>MESIINQIKNITPKLKGSNRPELDISSLLIANPRVFKSDEISDNENNVINTATISKIPIENTNNLMEKIPKNKSAYLKENIQLVGKGSSYNRKLVQKFLEGSYPQAKRLKTLQQNELYDKEAAKKISRNIKMLQKIKNGEAMLFNKFHKSLADIVSLLVNLTDTTTFYEFDGGANTNNNIYHKESFKEIPPIPNFGKDIEKFEAYIGLLTHTKFHFKSSSRVNGIISKILRCLLNLNNVSTMDLRTVESYNHVIFFFLNLGDFASCREFFVQMKYESLNPNTQTYNLLLKGIVKKIHTRFNSVDPLKEVTYYLKKMKKNRVRADQYTWCLCYRTLLDKISKQIFLDKMAEYKIPSSSKLAYTILKENSEDMTATQLLECIKKSDITLTTDIFNLVVSKLLSEGNQKMAWVFVKHVKEKELQDNFDEVAPHVNVNTTCLNLFLNNLAELGRLDLCFLTFNTMRKKFKVYADAKSYDLLYKCLARRGYIKNFTSILNYIQELQFTYTKKLNISPYWRLKATAIAKYNIKTLYNKDMNEKVPLHVKTMLDNLLWKDGFVFDTATSKDYRHMRPLWRYLGSNFFKKKKETEKCDSTKIQRNTTQTDSIKKSKFKARKKYIAIQNALINKIPYAKNNAYITLQLELLKRGIIQKDAAFNSNKNISIINEIQGKNIDD</sequence>